<protein>
    <submittedName>
        <fullName evidence="2">Uncharacterized protein</fullName>
    </submittedName>
</protein>
<feature type="region of interest" description="Disordered" evidence="1">
    <location>
        <begin position="54"/>
        <end position="130"/>
    </location>
</feature>
<name>A0A1E5W2M6_9POAL</name>
<evidence type="ECO:0000313" key="3">
    <source>
        <dbReference type="Proteomes" id="UP000095767"/>
    </source>
</evidence>
<dbReference type="Proteomes" id="UP000095767">
    <property type="component" value="Unassembled WGS sequence"/>
</dbReference>
<gene>
    <name evidence="2" type="ORF">BAE44_0007369</name>
</gene>
<keyword evidence="3" id="KW-1185">Reference proteome</keyword>
<feature type="compositionally biased region" description="Gly residues" evidence="1">
    <location>
        <begin position="104"/>
        <end position="116"/>
    </location>
</feature>
<dbReference type="AlphaFoldDB" id="A0A1E5W2M6"/>
<dbReference type="EMBL" id="LWDX02023034">
    <property type="protein sequence ID" value="OEL31611.1"/>
    <property type="molecule type" value="Genomic_DNA"/>
</dbReference>
<comment type="caution">
    <text evidence="2">The sequence shown here is derived from an EMBL/GenBank/DDBJ whole genome shotgun (WGS) entry which is preliminary data.</text>
</comment>
<reference evidence="2 3" key="1">
    <citation type="submission" date="2016-09" db="EMBL/GenBank/DDBJ databases">
        <title>The draft genome of Dichanthelium oligosanthes: A C3 panicoid grass species.</title>
        <authorList>
            <person name="Studer A.J."/>
            <person name="Schnable J.C."/>
            <person name="Brutnell T.P."/>
        </authorList>
    </citation>
    <scope>NUCLEOTIDE SEQUENCE [LARGE SCALE GENOMIC DNA]</scope>
    <source>
        <strain evidence="3">cv. Kellogg 1175</strain>
        <tissue evidence="2">Leaf</tissue>
    </source>
</reference>
<organism evidence="2 3">
    <name type="scientific">Dichanthelium oligosanthes</name>
    <dbReference type="NCBI Taxonomy" id="888268"/>
    <lineage>
        <taxon>Eukaryota</taxon>
        <taxon>Viridiplantae</taxon>
        <taxon>Streptophyta</taxon>
        <taxon>Embryophyta</taxon>
        <taxon>Tracheophyta</taxon>
        <taxon>Spermatophyta</taxon>
        <taxon>Magnoliopsida</taxon>
        <taxon>Liliopsida</taxon>
        <taxon>Poales</taxon>
        <taxon>Poaceae</taxon>
        <taxon>PACMAD clade</taxon>
        <taxon>Panicoideae</taxon>
        <taxon>Panicodae</taxon>
        <taxon>Paniceae</taxon>
        <taxon>Dichantheliinae</taxon>
        <taxon>Dichanthelium</taxon>
    </lineage>
</organism>
<evidence type="ECO:0000313" key="2">
    <source>
        <dbReference type="EMBL" id="OEL31611.1"/>
    </source>
</evidence>
<accession>A0A1E5W2M6</accession>
<proteinExistence type="predicted"/>
<evidence type="ECO:0000256" key="1">
    <source>
        <dbReference type="SAM" id="MobiDB-lite"/>
    </source>
</evidence>
<feature type="compositionally biased region" description="Basic and acidic residues" evidence="1">
    <location>
        <begin position="119"/>
        <end position="130"/>
    </location>
</feature>
<sequence length="152" mass="15833">MDRFPLSRPPLSVPAHAAAGAAGDLLELDVLGSSTGSLSSAIRFGLLAALPEDEGKKKKRAMGGRGARPSHRVLQPGDHCAGRVRDGEVGAGADSIGASAKGEVGSGRRGGLGGRRGSSRAERPRTALDWEEGPREALAWRRPWHQAGEVEL</sequence>